<dbReference type="EMBL" id="CP092866">
    <property type="protein sequence ID" value="UYV67072.1"/>
    <property type="molecule type" value="Genomic_DNA"/>
</dbReference>
<organism evidence="2 3">
    <name type="scientific">Cordylochernes scorpioides</name>
    <dbReference type="NCBI Taxonomy" id="51811"/>
    <lineage>
        <taxon>Eukaryota</taxon>
        <taxon>Metazoa</taxon>
        <taxon>Ecdysozoa</taxon>
        <taxon>Arthropoda</taxon>
        <taxon>Chelicerata</taxon>
        <taxon>Arachnida</taxon>
        <taxon>Pseudoscorpiones</taxon>
        <taxon>Cheliferoidea</taxon>
        <taxon>Chernetidae</taxon>
        <taxon>Cordylochernes</taxon>
    </lineage>
</organism>
<evidence type="ECO:0000313" key="3">
    <source>
        <dbReference type="Proteomes" id="UP001235939"/>
    </source>
</evidence>
<name>A0ABY6KF05_9ARAC</name>
<evidence type="ECO:0000256" key="1">
    <source>
        <dbReference type="SAM" id="MobiDB-lite"/>
    </source>
</evidence>
<reference evidence="2 3" key="1">
    <citation type="submission" date="2022-01" db="EMBL/GenBank/DDBJ databases">
        <title>A chromosomal length assembly of Cordylochernes scorpioides.</title>
        <authorList>
            <person name="Zeh D."/>
            <person name="Zeh J."/>
        </authorList>
    </citation>
    <scope>NUCLEOTIDE SEQUENCE [LARGE SCALE GENOMIC DNA]</scope>
    <source>
        <strain evidence="2">IN4F17</strain>
        <tissue evidence="2">Whole Body</tissue>
    </source>
</reference>
<keyword evidence="3" id="KW-1185">Reference proteome</keyword>
<feature type="region of interest" description="Disordered" evidence="1">
    <location>
        <begin position="74"/>
        <end position="137"/>
    </location>
</feature>
<feature type="compositionally biased region" description="Polar residues" evidence="1">
    <location>
        <begin position="76"/>
        <end position="96"/>
    </location>
</feature>
<feature type="compositionally biased region" description="Basic and acidic residues" evidence="1">
    <location>
        <begin position="108"/>
        <end position="130"/>
    </location>
</feature>
<sequence length="348" mass="38133">MKYDRRTHLEEFQIDDLVCCKNFRGDDKWIPGKIVGKKGTSLHNFDPRTGKGPITGIKLEKGGGIVKKMRVEMESVNPSTQEEQVPSLSPGLTSQRSDQDSEVQSDTDDGKSLEPLRSLDPEAMREEGPVLRRNPPRSRIPPDLIFVDSNSTARQSSFKLATVSVNCDVEEGAIFLNDLEAKSFNILLDLSALNKSIQTTSLIKIVTRQYWDIDSASVFSAYTPVVASARLAALDYPALVIGHSTLGWGVGPYYFNPLARSTDLGLDVSPAFSVVGKLYSELSELGSCVSHISESQFTATVAARGSRHHTTGQPLTCAASLAHHVEEGFDFWSGEDIVTAVIEMHIDF</sequence>
<accession>A0ABY6KF05</accession>
<gene>
    <name evidence="2" type="ORF">LAZ67_4003824</name>
</gene>
<proteinExistence type="predicted"/>
<protein>
    <submittedName>
        <fullName evidence="2">Uncharacterized protein</fullName>
    </submittedName>
</protein>
<evidence type="ECO:0000313" key="2">
    <source>
        <dbReference type="EMBL" id="UYV67072.1"/>
    </source>
</evidence>
<dbReference type="Proteomes" id="UP001235939">
    <property type="component" value="Chromosome 04"/>
</dbReference>